<dbReference type="OrthoDB" id="343514at2"/>
<dbReference type="STRING" id="929558.SMGD1_2467"/>
<gene>
    <name evidence="3" type="ORF">SMGD1_2467</name>
</gene>
<dbReference type="SMART" id="SM01204">
    <property type="entry name" value="FIST_C"/>
    <property type="match status" value="1"/>
</dbReference>
<dbReference type="Proteomes" id="UP000006431">
    <property type="component" value="Unassembled WGS sequence"/>
</dbReference>
<sequence>MQIKTYLFKNGYWDNQLDEGMDSDNTLVIMFGSTNVLKVKNGIDDIVKTFPRATIVGSSTSGEIYGSEIFHDSLSVSVVHFYKSSFKVLVKEISERNSYDVGKEIVSDFPKENLKSIFLLANVLNVNGSELTKGLSTNIPNECVITGGLAGDGVEFNKTWIILNSQLMKKQIISVGLYGSDLRVEYGCKCGWSRFGLDRKVTYSQDNILYTLDNKPALELYKKYLGPYADQLPASGLYFPLMLLEDGSEEPTLRAIKAIDEEKNSITLAASIPQNSIVTFAKANLDELIMGAQEAAERLIRNYDGKQKALCIAINCIARKIVLKQEAEDEIEVVHDTLGQNVSTIGFYSYGEISKVDSGGCNFHNQSMTLMLMYELEYYD</sequence>
<organism evidence="3 4">
    <name type="scientific">Sulfurimonas gotlandica (strain DSM 19862 / JCM 16533 / GD1)</name>
    <dbReference type="NCBI Taxonomy" id="929558"/>
    <lineage>
        <taxon>Bacteria</taxon>
        <taxon>Pseudomonadati</taxon>
        <taxon>Campylobacterota</taxon>
        <taxon>Epsilonproteobacteria</taxon>
        <taxon>Campylobacterales</taxon>
        <taxon>Sulfurimonadaceae</taxon>
        <taxon>Sulfurimonas</taxon>
    </lineage>
</organism>
<dbReference type="PATRIC" id="fig|929558.5.peg.2457"/>
<evidence type="ECO:0000259" key="2">
    <source>
        <dbReference type="SMART" id="SM01204"/>
    </source>
</evidence>
<feature type="domain" description="FIST C-domain" evidence="2">
    <location>
        <begin position="217"/>
        <end position="356"/>
    </location>
</feature>
<name>B6BNC0_SULGG</name>
<dbReference type="InterPro" id="IPR013702">
    <property type="entry name" value="FIST_domain_N"/>
</dbReference>
<reference evidence="3 4" key="1">
    <citation type="journal article" date="2012" name="Proc. Natl. Acad. Sci. U.S.A.">
        <title>Genome and physiology of a model Epsilonproteobacterium responsible for sulfide detoxification in marine oxygen depletion zones.</title>
        <authorList>
            <person name="Grote J."/>
            <person name="Schott T."/>
            <person name="Bruckner C.G."/>
            <person name="Glockner F.O."/>
            <person name="Jost G."/>
            <person name="Teeling H."/>
            <person name="Labrenz M."/>
            <person name="Jurgens K."/>
        </authorList>
    </citation>
    <scope>NUCLEOTIDE SEQUENCE [LARGE SCALE GENOMIC DNA]</scope>
    <source>
        <strain evidence="3 4">GD1</strain>
    </source>
</reference>
<dbReference type="PANTHER" id="PTHR40252:SF2">
    <property type="entry name" value="BLR0328 PROTEIN"/>
    <property type="match status" value="1"/>
</dbReference>
<dbReference type="PANTHER" id="PTHR40252">
    <property type="entry name" value="BLR0328 PROTEIN"/>
    <property type="match status" value="1"/>
</dbReference>
<protein>
    <submittedName>
        <fullName evidence="3">Protein containing DUF1745</fullName>
    </submittedName>
</protein>
<dbReference type="eggNOG" id="COG3287">
    <property type="taxonomic scope" value="Bacteria"/>
</dbReference>
<dbReference type="Pfam" id="PF08495">
    <property type="entry name" value="FIST"/>
    <property type="match status" value="1"/>
</dbReference>
<dbReference type="SMART" id="SM00897">
    <property type="entry name" value="FIST"/>
    <property type="match status" value="1"/>
</dbReference>
<evidence type="ECO:0000259" key="1">
    <source>
        <dbReference type="SMART" id="SM00897"/>
    </source>
</evidence>
<accession>B6BNC0</accession>
<proteinExistence type="predicted"/>
<keyword evidence="4" id="KW-1185">Reference proteome</keyword>
<comment type="caution">
    <text evidence="3">The sequence shown here is derived from an EMBL/GenBank/DDBJ whole genome shotgun (WGS) entry which is preliminary data.</text>
</comment>
<dbReference type="RefSeq" id="WP_008339641.1">
    <property type="nucleotide sequence ID" value="NZ_AFRZ01000001.1"/>
</dbReference>
<evidence type="ECO:0000313" key="3">
    <source>
        <dbReference type="EMBL" id="EHP30990.1"/>
    </source>
</evidence>
<feature type="domain" description="FIST" evidence="1">
    <location>
        <begin position="24"/>
        <end position="216"/>
    </location>
</feature>
<evidence type="ECO:0000313" key="4">
    <source>
        <dbReference type="Proteomes" id="UP000006431"/>
    </source>
</evidence>
<accession>H1FZI3</accession>
<dbReference type="AlphaFoldDB" id="B6BNC0"/>
<dbReference type="EMBL" id="AFRZ01000001">
    <property type="protein sequence ID" value="EHP30990.1"/>
    <property type="molecule type" value="Genomic_DNA"/>
</dbReference>
<dbReference type="InterPro" id="IPR019494">
    <property type="entry name" value="FIST_C"/>
</dbReference>
<dbReference type="Pfam" id="PF10442">
    <property type="entry name" value="FIST_C"/>
    <property type="match status" value="1"/>
</dbReference>
<dbReference type="HOGENOM" id="CLU_052774_2_0_7"/>